<dbReference type="Proteomes" id="UP000887575">
    <property type="component" value="Unassembled WGS sequence"/>
</dbReference>
<organism evidence="6 7">
    <name type="scientific">Mesorhabditis belari</name>
    <dbReference type="NCBI Taxonomy" id="2138241"/>
    <lineage>
        <taxon>Eukaryota</taxon>
        <taxon>Metazoa</taxon>
        <taxon>Ecdysozoa</taxon>
        <taxon>Nematoda</taxon>
        <taxon>Chromadorea</taxon>
        <taxon>Rhabditida</taxon>
        <taxon>Rhabditina</taxon>
        <taxon>Rhabditomorpha</taxon>
        <taxon>Rhabditoidea</taxon>
        <taxon>Rhabditidae</taxon>
        <taxon>Mesorhabditinae</taxon>
        <taxon>Mesorhabditis</taxon>
    </lineage>
</organism>
<keyword evidence="3 5" id="KW-1133">Transmembrane helix</keyword>
<name>A0AAF3EPW5_9BILA</name>
<reference evidence="7" key="1">
    <citation type="submission" date="2024-02" db="UniProtKB">
        <authorList>
            <consortium name="WormBaseParasite"/>
        </authorList>
    </citation>
    <scope>IDENTIFICATION</scope>
</reference>
<dbReference type="GO" id="GO:0016020">
    <property type="term" value="C:membrane"/>
    <property type="evidence" value="ECO:0007669"/>
    <property type="project" value="UniProtKB-SubCell"/>
</dbReference>
<proteinExistence type="predicted"/>
<dbReference type="InterPro" id="IPR019408">
    <property type="entry name" value="7TM_GPCR_serpentine_rcpt_Srab"/>
</dbReference>
<dbReference type="PANTHER" id="PTHR31357">
    <property type="entry name" value="SERPENTINE RECEPTOR CLASS ALPHA-10"/>
    <property type="match status" value="1"/>
</dbReference>
<dbReference type="Pfam" id="PF10292">
    <property type="entry name" value="7TM_GPCR_Srab"/>
    <property type="match status" value="1"/>
</dbReference>
<feature type="transmembrane region" description="Helical" evidence="5">
    <location>
        <begin position="229"/>
        <end position="246"/>
    </location>
</feature>
<accession>A0AAF3EPW5</accession>
<feature type="transmembrane region" description="Helical" evidence="5">
    <location>
        <begin position="152"/>
        <end position="174"/>
    </location>
</feature>
<dbReference type="PANTHER" id="PTHR31357:SF18">
    <property type="entry name" value="SERPENTINE RECEPTOR, CLASS T"/>
    <property type="match status" value="1"/>
</dbReference>
<feature type="transmembrane region" description="Helical" evidence="5">
    <location>
        <begin position="75"/>
        <end position="93"/>
    </location>
</feature>
<evidence type="ECO:0000256" key="2">
    <source>
        <dbReference type="ARBA" id="ARBA00022692"/>
    </source>
</evidence>
<dbReference type="AlphaFoldDB" id="A0AAF3EPW5"/>
<keyword evidence="2 5" id="KW-0812">Transmembrane</keyword>
<comment type="subcellular location">
    <subcellularLocation>
        <location evidence="1">Membrane</location>
        <topology evidence="1">Multi-pass membrane protein</topology>
    </subcellularLocation>
</comment>
<evidence type="ECO:0000256" key="3">
    <source>
        <dbReference type="ARBA" id="ARBA00022989"/>
    </source>
</evidence>
<sequence>MDETECTQMGDLFTSYAPFHIVLLVQVILCLTGGLLCIPVISKGYHLYSYLFKTGCQVLVSNLFCDIARGPSTMSIIIVSALHLFLCVERIAARCYGIEYDKKRARLGPLLIGISTMYTFLVYGWILSPENFSYQVPFCTPGNKYTGDRSSFVFKFSPILDVASLVFRPFDLNVNFSLSENNSACLMLWPFSVLHLIAQIPFLLMAAYLSSLIPSDSLMLKRMVLQICYIYPLYIITGCLVLLYIMRKIREQRRNKIRNILRDGNDERLIHEIYSKGW</sequence>
<evidence type="ECO:0000256" key="1">
    <source>
        <dbReference type="ARBA" id="ARBA00004141"/>
    </source>
</evidence>
<evidence type="ECO:0000313" key="6">
    <source>
        <dbReference type="Proteomes" id="UP000887575"/>
    </source>
</evidence>
<keyword evidence="6" id="KW-1185">Reference proteome</keyword>
<dbReference type="InterPro" id="IPR051080">
    <property type="entry name" value="Nematode_rcpt-like_serp_alpha"/>
</dbReference>
<dbReference type="WBParaSite" id="MBELARI_LOCUS16121">
    <property type="protein sequence ID" value="MBELARI_LOCUS16121"/>
    <property type="gene ID" value="MBELARI_LOCUS16121"/>
</dbReference>
<feature type="transmembrane region" description="Helical" evidence="5">
    <location>
        <begin position="17"/>
        <end position="38"/>
    </location>
</feature>
<evidence type="ECO:0000256" key="4">
    <source>
        <dbReference type="ARBA" id="ARBA00023136"/>
    </source>
</evidence>
<keyword evidence="4 5" id="KW-0472">Membrane</keyword>
<evidence type="ECO:0000256" key="5">
    <source>
        <dbReference type="SAM" id="Phobius"/>
    </source>
</evidence>
<feature type="transmembrane region" description="Helical" evidence="5">
    <location>
        <begin position="105"/>
        <end position="126"/>
    </location>
</feature>
<protein>
    <submittedName>
        <fullName evidence="7">Uncharacterized protein</fullName>
    </submittedName>
</protein>
<feature type="transmembrane region" description="Helical" evidence="5">
    <location>
        <begin position="186"/>
        <end position="209"/>
    </location>
</feature>
<dbReference type="GO" id="GO:0004984">
    <property type="term" value="F:olfactory receptor activity"/>
    <property type="evidence" value="ECO:0007669"/>
    <property type="project" value="TreeGrafter"/>
</dbReference>
<evidence type="ECO:0000313" key="7">
    <source>
        <dbReference type="WBParaSite" id="MBELARI_LOCUS16121"/>
    </source>
</evidence>